<sequence>MFVVVLTYTADLEIIDSLIPEHTAWLDANYAAGVFLASGRRVPRTGGVIVVDIETRAQLDEILRQDPFGLAGAATYEVIEFVPTKTAPALAYLTA</sequence>
<dbReference type="Proteomes" id="UP000019150">
    <property type="component" value="Chromosome"/>
</dbReference>
<reference evidence="3 4" key="1">
    <citation type="journal article" date="2014" name="Appl. Environ. Microbiol.">
        <title>Insights into the Microbial Degradation of Rubber and Gutta-Percha by Analysis of the Complete Genome of Nocardia nova SH22a.</title>
        <authorList>
            <person name="Luo Q."/>
            <person name="Hiessl S."/>
            <person name="Poehlein A."/>
            <person name="Daniel R."/>
            <person name="Steinbuchel A."/>
        </authorList>
    </citation>
    <scope>NUCLEOTIDE SEQUENCE [LARGE SCALE GENOMIC DNA]</scope>
    <source>
        <strain evidence="3">SH22a</strain>
    </source>
</reference>
<dbReference type="InterPro" id="IPR005545">
    <property type="entry name" value="YCII"/>
</dbReference>
<feature type="domain" description="YCII-related" evidence="2">
    <location>
        <begin position="1"/>
        <end position="81"/>
    </location>
</feature>
<dbReference type="PATRIC" id="fig|1415166.3.peg.7660"/>
<evidence type="ECO:0000313" key="3">
    <source>
        <dbReference type="EMBL" id="AHH22221.1"/>
    </source>
</evidence>
<keyword evidence="4" id="KW-1185">Reference proteome</keyword>
<evidence type="ECO:0000259" key="2">
    <source>
        <dbReference type="Pfam" id="PF03795"/>
    </source>
</evidence>
<proteinExistence type="inferred from homology"/>
<dbReference type="OrthoDB" id="8968203at2"/>
<dbReference type="KEGG" id="nno:NONO_c74660"/>
<comment type="similarity">
    <text evidence="1">Belongs to the YciI family.</text>
</comment>
<dbReference type="EMBL" id="CP006850">
    <property type="protein sequence ID" value="AHH22221.1"/>
    <property type="molecule type" value="Genomic_DNA"/>
</dbReference>
<organism evidence="3 4">
    <name type="scientific">Nocardia nova SH22a</name>
    <dbReference type="NCBI Taxonomy" id="1415166"/>
    <lineage>
        <taxon>Bacteria</taxon>
        <taxon>Bacillati</taxon>
        <taxon>Actinomycetota</taxon>
        <taxon>Actinomycetes</taxon>
        <taxon>Mycobacteriales</taxon>
        <taxon>Nocardiaceae</taxon>
        <taxon>Nocardia</taxon>
    </lineage>
</organism>
<dbReference type="AlphaFoldDB" id="W5TYA3"/>
<accession>W5TYA3</accession>
<dbReference type="Pfam" id="PF03795">
    <property type="entry name" value="YCII"/>
    <property type="match status" value="1"/>
</dbReference>
<dbReference type="HOGENOM" id="CLU_110355_6_1_11"/>
<evidence type="ECO:0000313" key="4">
    <source>
        <dbReference type="Proteomes" id="UP000019150"/>
    </source>
</evidence>
<dbReference type="STRING" id="1415166.NONO_c74660"/>
<dbReference type="RefSeq" id="WP_025353488.1">
    <property type="nucleotide sequence ID" value="NZ_CP006850.1"/>
</dbReference>
<dbReference type="PANTHER" id="PTHR37828:SF1">
    <property type="entry name" value="YCII-RELATED DOMAIN-CONTAINING PROTEIN"/>
    <property type="match status" value="1"/>
</dbReference>
<gene>
    <name evidence="3" type="ORF">NONO_c74660</name>
</gene>
<dbReference type="eggNOG" id="COG2350">
    <property type="taxonomic scope" value="Bacteria"/>
</dbReference>
<evidence type="ECO:0000256" key="1">
    <source>
        <dbReference type="ARBA" id="ARBA00007689"/>
    </source>
</evidence>
<dbReference type="SUPFAM" id="SSF54909">
    <property type="entry name" value="Dimeric alpha+beta barrel"/>
    <property type="match status" value="1"/>
</dbReference>
<dbReference type="Gene3D" id="3.30.70.1060">
    <property type="entry name" value="Dimeric alpha+beta barrel"/>
    <property type="match status" value="1"/>
</dbReference>
<protein>
    <recommendedName>
        <fullName evidence="2">YCII-related domain-containing protein</fullName>
    </recommendedName>
</protein>
<dbReference type="InterPro" id="IPR011008">
    <property type="entry name" value="Dimeric_a/b-barrel"/>
</dbReference>
<name>W5TYA3_9NOCA</name>
<dbReference type="PANTHER" id="PTHR37828">
    <property type="entry name" value="GSR2449 PROTEIN"/>
    <property type="match status" value="1"/>
</dbReference>